<keyword evidence="2" id="KW-1185">Reference proteome</keyword>
<dbReference type="EMBL" id="KT206225">
    <property type="protein sequence ID" value="ALA48137.1"/>
    <property type="molecule type" value="Genomic_DNA"/>
</dbReference>
<sequence length="149" mass="17036">MKIPTQENHDPSDPRQHVAWALRNLPMIAGVGAITHPGYLAGWSEHLWRAGFRHVDWIRGLADENGYIHVSQLPEQEIKFQPPFRGQRHHVNNAARWVDKDTPDPKPVVIPDIRKFTEQENLAVLKQYEEEGWISEGRIGPPMAEVVDG</sequence>
<accession>A0A0N9BDQ7</accession>
<dbReference type="Proteomes" id="UP000203948">
    <property type="component" value="Segment"/>
</dbReference>
<proteinExistence type="predicted"/>
<dbReference type="InterPro" id="IPR021226">
    <property type="entry name" value="Phage_gene29"/>
</dbReference>
<evidence type="ECO:0000313" key="1">
    <source>
        <dbReference type="EMBL" id="ALA48137.1"/>
    </source>
</evidence>
<dbReference type="KEGG" id="vg:26517071"/>
<reference evidence="1 2" key="1">
    <citation type="journal article" date="2016" name="Arch. Virol.">
        <title>Genome sequence of a cluster A13 mycobacteriophage detected in Mycobacterium phlei over a half century ago.</title>
        <authorList>
            <person name="Marton S."/>
            <person name="Feher E."/>
            <person name="Horvath B."/>
            <person name="Haber K."/>
            <person name="Somogyi P."/>
            <person name="Minarovits J."/>
            <person name="Banyai K."/>
        </authorList>
    </citation>
    <scope>NUCLEOTIDE SEQUENCE [LARGE SCALE GENOMIC DNA]</scope>
</reference>
<dbReference type="GeneID" id="26517071"/>
<name>A0A0N9BDQ7_9CAUD</name>
<evidence type="ECO:0000313" key="2">
    <source>
        <dbReference type="Proteomes" id="UP000203948"/>
    </source>
</evidence>
<dbReference type="RefSeq" id="YP_009188018.1">
    <property type="nucleotide sequence ID" value="NC_028662.1"/>
</dbReference>
<evidence type="ECO:0008006" key="3">
    <source>
        <dbReference type="Google" id="ProtNLM"/>
    </source>
</evidence>
<organism evidence="1 2">
    <name type="scientific">Mycobacterium phage Phlei</name>
    <dbReference type="NCBI Taxonomy" id="1690684"/>
    <lineage>
        <taxon>Viruses</taxon>
        <taxon>Duplodnaviria</taxon>
        <taxon>Heunggongvirae</taxon>
        <taxon>Uroviricota</taxon>
        <taxon>Caudoviricetes</taxon>
        <taxon>Phleivirus</taxon>
        <taxon>Phleivirus Phlei</taxon>
    </lineage>
</organism>
<dbReference type="OrthoDB" id="10891at10239"/>
<dbReference type="Pfam" id="PF10910">
    <property type="entry name" value="Phage_gene29"/>
    <property type="match status" value="1"/>
</dbReference>
<protein>
    <recommendedName>
        <fullName evidence="3">Minor tail protein</fullName>
    </recommendedName>
</protein>